<dbReference type="Pfam" id="PF07690">
    <property type="entry name" value="MFS_1"/>
    <property type="match status" value="1"/>
</dbReference>
<feature type="transmembrane region" description="Helical" evidence="5">
    <location>
        <begin position="310"/>
        <end position="329"/>
    </location>
</feature>
<keyword evidence="2 5" id="KW-0812">Transmembrane</keyword>
<organism evidence="7 8">
    <name type="scientific">Porites evermanni</name>
    <dbReference type="NCBI Taxonomy" id="104178"/>
    <lineage>
        <taxon>Eukaryota</taxon>
        <taxon>Metazoa</taxon>
        <taxon>Cnidaria</taxon>
        <taxon>Anthozoa</taxon>
        <taxon>Hexacorallia</taxon>
        <taxon>Scleractinia</taxon>
        <taxon>Fungiina</taxon>
        <taxon>Poritidae</taxon>
        <taxon>Porites</taxon>
    </lineage>
</organism>
<sequence>MVGVFLMFGYANVYALRVNLSVAIVVMVENHTVFKDNREIQETAEFSWSTQLQGIVLSSFYVGYMLMNIPGGYLARKCGGATMIGLSVGGTGAFTLFTPLAARIHVGLLIALRVAVGLAESSSYPAGHAFWSLWAPPLERSKLGALNFAGGNVGIIVSMFCSGYLAIYYGWPSIFYVFGACAVIWSLIWLALVRNSPSEQSWITREEVEYIEMSLAADIQEKHTSIPWKAIFSSLPFWAIVVAHFTHGWGLYTMLSELPLYSSQRLNLDLKETSVASTIPYVVTFFVMIAGAQLADYFRKHYLSTGTVRKMFNTIGFLAPAVFFLVANFTNKPEIAVTLFTIGMGLNGLIISGFAVNHLDIAPPFASILFGISDLASTLGGIISPTLTGFIVKHHTDLEWKIVFIINGVMYLLGAIFYTVFGSGEKQSWASDSKYNNLSQQDSDCE</sequence>
<feature type="transmembrane region" description="Helical" evidence="5">
    <location>
        <begin position="48"/>
        <end position="66"/>
    </location>
</feature>
<keyword evidence="3 5" id="KW-1133">Transmembrane helix</keyword>
<dbReference type="Proteomes" id="UP001159427">
    <property type="component" value="Unassembled WGS sequence"/>
</dbReference>
<keyword evidence="4 5" id="KW-0472">Membrane</keyword>
<dbReference type="PANTHER" id="PTHR11662:SF399">
    <property type="entry name" value="FI19708P1-RELATED"/>
    <property type="match status" value="1"/>
</dbReference>
<dbReference type="EMBL" id="CALNXI010000049">
    <property type="protein sequence ID" value="CAH3016859.1"/>
    <property type="molecule type" value="Genomic_DNA"/>
</dbReference>
<feature type="transmembrane region" description="Helical" evidence="5">
    <location>
        <begin position="275"/>
        <end position="298"/>
    </location>
</feature>
<accession>A0ABN8LMS8</accession>
<comment type="subcellular location">
    <subcellularLocation>
        <location evidence="1">Membrane</location>
        <topology evidence="1">Multi-pass membrane protein</topology>
    </subcellularLocation>
</comment>
<dbReference type="InterPro" id="IPR036259">
    <property type="entry name" value="MFS_trans_sf"/>
</dbReference>
<feature type="domain" description="Major facilitator superfamily (MFS) profile" evidence="6">
    <location>
        <begin position="1"/>
        <end position="426"/>
    </location>
</feature>
<name>A0ABN8LMS8_9CNID</name>
<dbReference type="InterPro" id="IPR050382">
    <property type="entry name" value="MFS_Na/Anion_cotransporter"/>
</dbReference>
<dbReference type="InterPro" id="IPR011701">
    <property type="entry name" value="MFS"/>
</dbReference>
<keyword evidence="8" id="KW-1185">Reference proteome</keyword>
<comment type="caution">
    <text evidence="7">The sequence shown here is derived from an EMBL/GenBank/DDBJ whole genome shotgun (WGS) entry which is preliminary data.</text>
</comment>
<evidence type="ECO:0000259" key="6">
    <source>
        <dbReference type="PROSITE" id="PS50850"/>
    </source>
</evidence>
<evidence type="ECO:0000313" key="8">
    <source>
        <dbReference type="Proteomes" id="UP001159427"/>
    </source>
</evidence>
<gene>
    <name evidence="7" type="ORF">PEVE_00033096</name>
</gene>
<protein>
    <recommendedName>
        <fullName evidence="6">Major facilitator superfamily (MFS) profile domain-containing protein</fullName>
    </recommendedName>
</protein>
<evidence type="ECO:0000256" key="3">
    <source>
        <dbReference type="ARBA" id="ARBA00022989"/>
    </source>
</evidence>
<evidence type="ECO:0000256" key="1">
    <source>
        <dbReference type="ARBA" id="ARBA00004141"/>
    </source>
</evidence>
<evidence type="ECO:0000256" key="5">
    <source>
        <dbReference type="SAM" id="Phobius"/>
    </source>
</evidence>
<dbReference type="SUPFAM" id="SSF103473">
    <property type="entry name" value="MFS general substrate transporter"/>
    <property type="match status" value="1"/>
</dbReference>
<reference evidence="7 8" key="1">
    <citation type="submission" date="2022-05" db="EMBL/GenBank/DDBJ databases">
        <authorList>
            <consortium name="Genoscope - CEA"/>
            <person name="William W."/>
        </authorList>
    </citation>
    <scope>NUCLEOTIDE SEQUENCE [LARGE SCALE GENOMIC DNA]</scope>
</reference>
<feature type="transmembrane region" description="Helical" evidence="5">
    <location>
        <begin position="335"/>
        <end position="356"/>
    </location>
</feature>
<feature type="transmembrane region" description="Helical" evidence="5">
    <location>
        <begin position="7"/>
        <end position="28"/>
    </location>
</feature>
<proteinExistence type="predicted"/>
<feature type="transmembrane region" description="Helical" evidence="5">
    <location>
        <begin position="145"/>
        <end position="167"/>
    </location>
</feature>
<dbReference type="InterPro" id="IPR020846">
    <property type="entry name" value="MFS_dom"/>
</dbReference>
<dbReference type="Gene3D" id="1.20.1250.20">
    <property type="entry name" value="MFS general substrate transporter like domains"/>
    <property type="match status" value="2"/>
</dbReference>
<feature type="transmembrane region" description="Helical" evidence="5">
    <location>
        <begin position="78"/>
        <end position="98"/>
    </location>
</feature>
<dbReference type="PROSITE" id="PS50850">
    <property type="entry name" value="MFS"/>
    <property type="match status" value="1"/>
</dbReference>
<evidence type="ECO:0000256" key="2">
    <source>
        <dbReference type="ARBA" id="ARBA00022692"/>
    </source>
</evidence>
<dbReference type="CDD" id="cd17318">
    <property type="entry name" value="MFS_SLC17"/>
    <property type="match status" value="1"/>
</dbReference>
<dbReference type="PANTHER" id="PTHR11662">
    <property type="entry name" value="SOLUTE CARRIER FAMILY 17"/>
    <property type="match status" value="1"/>
</dbReference>
<evidence type="ECO:0000313" key="7">
    <source>
        <dbReference type="EMBL" id="CAH3016859.1"/>
    </source>
</evidence>
<feature type="transmembrane region" description="Helical" evidence="5">
    <location>
        <begin position="235"/>
        <end position="255"/>
    </location>
</feature>
<feature type="transmembrane region" description="Helical" evidence="5">
    <location>
        <begin position="173"/>
        <end position="193"/>
    </location>
</feature>
<evidence type="ECO:0000256" key="4">
    <source>
        <dbReference type="ARBA" id="ARBA00023136"/>
    </source>
</evidence>
<feature type="transmembrane region" description="Helical" evidence="5">
    <location>
        <begin position="368"/>
        <end position="390"/>
    </location>
</feature>
<feature type="transmembrane region" description="Helical" evidence="5">
    <location>
        <begin position="402"/>
        <end position="421"/>
    </location>
</feature>